<dbReference type="AlphaFoldDB" id="R4N7R8"/>
<feature type="region of interest" description="Disordered" evidence="5">
    <location>
        <begin position="469"/>
        <end position="544"/>
    </location>
</feature>
<name>R4N7R8_JATCU</name>
<feature type="region of interest" description="Disordered" evidence="5">
    <location>
        <begin position="176"/>
        <end position="212"/>
    </location>
</feature>
<dbReference type="InterPro" id="IPR036093">
    <property type="entry name" value="NAC_dom_sf"/>
</dbReference>
<feature type="domain" description="NAC" evidence="6">
    <location>
        <begin position="29"/>
        <end position="173"/>
    </location>
</feature>
<evidence type="ECO:0000313" key="7">
    <source>
        <dbReference type="EMBL" id="AGL39718.1"/>
    </source>
</evidence>
<evidence type="ECO:0000259" key="6">
    <source>
        <dbReference type="PROSITE" id="PS51005"/>
    </source>
</evidence>
<evidence type="ECO:0000256" key="3">
    <source>
        <dbReference type="ARBA" id="ARBA00023163"/>
    </source>
</evidence>
<keyword evidence="1" id="KW-0805">Transcription regulation</keyword>
<keyword evidence="2" id="KW-0238">DNA-binding</keyword>
<organism evidence="7">
    <name type="scientific">Jatropha curcas</name>
    <name type="common">Barbados nut</name>
    <dbReference type="NCBI Taxonomy" id="180498"/>
    <lineage>
        <taxon>Eukaryota</taxon>
        <taxon>Viridiplantae</taxon>
        <taxon>Streptophyta</taxon>
        <taxon>Embryophyta</taxon>
        <taxon>Tracheophyta</taxon>
        <taxon>Spermatophyta</taxon>
        <taxon>Magnoliopsida</taxon>
        <taxon>eudicotyledons</taxon>
        <taxon>Gunneridae</taxon>
        <taxon>Pentapetalae</taxon>
        <taxon>rosids</taxon>
        <taxon>fabids</taxon>
        <taxon>Malpighiales</taxon>
        <taxon>Euphorbiaceae</taxon>
        <taxon>Crotonoideae</taxon>
        <taxon>Jatropheae</taxon>
        <taxon>Jatropha</taxon>
    </lineage>
</organism>
<dbReference type="InterPro" id="IPR003441">
    <property type="entry name" value="NAC-dom"/>
</dbReference>
<feature type="compositionally biased region" description="Basic residues" evidence="5">
    <location>
        <begin position="192"/>
        <end position="201"/>
    </location>
</feature>
<protein>
    <submittedName>
        <fullName evidence="7">NAC transcription factor 062</fullName>
    </submittedName>
</protein>
<keyword evidence="4" id="KW-0539">Nucleus</keyword>
<proteinExistence type="predicted"/>
<dbReference type="PANTHER" id="PTHR31719:SF43">
    <property type="entry name" value="NAC TRANSCRIPTION FACTOR 56"/>
    <property type="match status" value="1"/>
</dbReference>
<feature type="compositionally biased region" description="Basic and acidic residues" evidence="5">
    <location>
        <begin position="482"/>
        <end position="492"/>
    </location>
</feature>
<dbReference type="Pfam" id="PF02365">
    <property type="entry name" value="NAM"/>
    <property type="match status" value="1"/>
</dbReference>
<feature type="compositionally biased region" description="Basic residues" evidence="5">
    <location>
        <begin position="176"/>
        <end position="185"/>
    </location>
</feature>
<reference evidence="7" key="1">
    <citation type="journal article" date="2015" name="PLoS ONE">
        <title>Genome-Wide Analysis of the NAC Gene Family in Physic Nut (Jatropha curcas L.).</title>
        <authorList>
            <person name="Wu Z."/>
            <person name="Xu X."/>
            <person name="Xiong W."/>
            <person name="Wu P."/>
            <person name="Chen Y."/>
            <person name="Li M."/>
            <person name="Wu G."/>
            <person name="Jiang H."/>
        </authorList>
    </citation>
    <scope>NUCLEOTIDE SEQUENCE</scope>
</reference>
<dbReference type="EMBL" id="KC775340">
    <property type="protein sequence ID" value="AGL39718.1"/>
    <property type="molecule type" value="Genomic_DNA"/>
</dbReference>
<dbReference type="GO" id="GO:0003677">
    <property type="term" value="F:DNA binding"/>
    <property type="evidence" value="ECO:0007669"/>
    <property type="project" value="UniProtKB-KW"/>
</dbReference>
<dbReference type="Gene3D" id="2.170.150.80">
    <property type="entry name" value="NAC domain"/>
    <property type="match status" value="1"/>
</dbReference>
<dbReference type="PROSITE" id="PS51005">
    <property type="entry name" value="NAC"/>
    <property type="match status" value="1"/>
</dbReference>
<sequence length="613" mass="68859">MTNNSPSPSSSSSSSSDMANAPVLFAQNLPVGWRFSPTDQQLVGNYLKRKRHGDPIDGSDIVEVIKFCNYNPWDLPGLSKNKSTDKVWFFFYLREYRNNSGLAKRKAGNGYWKITGDPRSVTQEGSDEEIGTKRILVFHNPDATHWVMHEYEYTAELNSPIQGNYVLCKLKKKPNEKKKTVKRSKKVEPICKKPRAQKKARKGESASVSASASENKLSEGIRAYSAYGEGEPSNSNHMISDLSNQNSKKMAAIATNDKGEASNLEALDYDNQSLCEVISISTCNTGETSSLIASTLGNQKFSQMTDVSSYKEGETICLMASDIENYNPDEMTAMSSYKNSKPSYTTSGLQDQNSYEITTVSSNNKGEASPCMTNENQNSNEMAKQSFPFQNQNSNEMANESFHFQNENSNEMAEESFPFQTQNSNEMANENENSNEMAKQSLHFQNENSNEMANESFQFQNQNSNEMAKDSFPFQSQNPNEMPKESFYEKGKPSNLDPLDLKNQNPSKSSNKSASTKGVWSSLSETPSDFDNQNQPEKTDVSPLKYYPSSYMAYNAGETSQAEQSQYKVPVILNPLMNFNSQEVMLQNQYSSILEDDSFFYAMEKRILNRANK</sequence>
<keyword evidence="3" id="KW-0804">Transcription</keyword>
<evidence type="ECO:0000256" key="5">
    <source>
        <dbReference type="SAM" id="MobiDB-lite"/>
    </source>
</evidence>
<accession>R4N7R8</accession>
<evidence type="ECO:0000256" key="2">
    <source>
        <dbReference type="ARBA" id="ARBA00023125"/>
    </source>
</evidence>
<dbReference type="PANTHER" id="PTHR31719">
    <property type="entry name" value="NAC TRANSCRIPTION FACTOR 56"/>
    <property type="match status" value="1"/>
</dbReference>
<evidence type="ECO:0000256" key="1">
    <source>
        <dbReference type="ARBA" id="ARBA00023015"/>
    </source>
</evidence>
<feature type="compositionally biased region" description="Polar residues" evidence="5">
    <location>
        <begin position="516"/>
        <end position="536"/>
    </location>
</feature>
<feature type="compositionally biased region" description="Low complexity" evidence="5">
    <location>
        <begin position="502"/>
        <end position="515"/>
    </location>
</feature>
<dbReference type="GO" id="GO:0006355">
    <property type="term" value="P:regulation of DNA-templated transcription"/>
    <property type="evidence" value="ECO:0007669"/>
    <property type="project" value="InterPro"/>
</dbReference>
<dbReference type="SUPFAM" id="SSF101941">
    <property type="entry name" value="NAC domain"/>
    <property type="match status" value="1"/>
</dbReference>
<evidence type="ECO:0000256" key="4">
    <source>
        <dbReference type="ARBA" id="ARBA00023242"/>
    </source>
</evidence>